<sequence>MMHITRKRLLSLASSLLLLGLAACNSDESPAKDNAKPASAAAAAASAATSSGNKPQPPALHCAP</sequence>
<feature type="signal peptide" evidence="2">
    <location>
        <begin position="1"/>
        <end position="25"/>
    </location>
</feature>
<dbReference type="RefSeq" id="WP_166828599.1">
    <property type="nucleotide sequence ID" value="NZ_JAAOLX010000009.1"/>
</dbReference>
<proteinExistence type="predicted"/>
<keyword evidence="2" id="KW-0732">Signal</keyword>
<feature type="region of interest" description="Disordered" evidence="1">
    <location>
        <begin position="28"/>
        <end position="64"/>
    </location>
</feature>
<reference evidence="3 4" key="1">
    <citation type="submission" date="2020-03" db="EMBL/GenBank/DDBJ databases">
        <title>Draft genome sequence of environmentally isolated violet-colored cultures.</title>
        <authorList>
            <person name="Wilson H.S."/>
        </authorList>
    </citation>
    <scope>NUCLEOTIDE SEQUENCE [LARGE SCALE GENOMIC DNA]</scope>
    <source>
        <strain evidence="3 4">HSC-16F04</strain>
    </source>
</reference>
<dbReference type="PROSITE" id="PS51257">
    <property type="entry name" value="PROKAR_LIPOPROTEIN"/>
    <property type="match status" value="1"/>
</dbReference>
<comment type="caution">
    <text evidence="3">The sequence shown here is derived from an EMBL/GenBank/DDBJ whole genome shotgun (WGS) entry which is preliminary data.</text>
</comment>
<name>A0ABX0KSV7_9NEIS</name>
<evidence type="ECO:0000256" key="1">
    <source>
        <dbReference type="SAM" id="MobiDB-lite"/>
    </source>
</evidence>
<organism evidence="3 4">
    <name type="scientific">Iodobacter violaceini</name>
    <dbReference type="NCBI Taxonomy" id="3044271"/>
    <lineage>
        <taxon>Bacteria</taxon>
        <taxon>Pseudomonadati</taxon>
        <taxon>Pseudomonadota</taxon>
        <taxon>Betaproteobacteria</taxon>
        <taxon>Neisseriales</taxon>
        <taxon>Chitinibacteraceae</taxon>
        <taxon>Iodobacter</taxon>
    </lineage>
</organism>
<protein>
    <recommendedName>
        <fullName evidence="5">Lipoprotein</fullName>
    </recommendedName>
</protein>
<feature type="chain" id="PRO_5045931985" description="Lipoprotein" evidence="2">
    <location>
        <begin position="26"/>
        <end position="64"/>
    </location>
</feature>
<evidence type="ECO:0000313" key="3">
    <source>
        <dbReference type="EMBL" id="NHQ87745.1"/>
    </source>
</evidence>
<accession>A0ABX0KSV7</accession>
<evidence type="ECO:0000256" key="2">
    <source>
        <dbReference type="SAM" id="SignalP"/>
    </source>
</evidence>
<evidence type="ECO:0008006" key="5">
    <source>
        <dbReference type="Google" id="ProtNLM"/>
    </source>
</evidence>
<evidence type="ECO:0000313" key="4">
    <source>
        <dbReference type="Proteomes" id="UP000712570"/>
    </source>
</evidence>
<dbReference type="EMBL" id="JAAOLX010000009">
    <property type="protein sequence ID" value="NHQ87745.1"/>
    <property type="molecule type" value="Genomic_DNA"/>
</dbReference>
<keyword evidence="4" id="KW-1185">Reference proteome</keyword>
<dbReference type="Proteomes" id="UP000712570">
    <property type="component" value="Unassembled WGS sequence"/>
</dbReference>
<feature type="compositionally biased region" description="Low complexity" evidence="1">
    <location>
        <begin position="38"/>
        <end position="51"/>
    </location>
</feature>
<gene>
    <name evidence="3" type="ORF">HA050_16655</name>
</gene>